<evidence type="ECO:0000313" key="3">
    <source>
        <dbReference type="EMBL" id="RWX44109.1"/>
    </source>
</evidence>
<evidence type="ECO:0000256" key="1">
    <source>
        <dbReference type="SAM" id="SignalP"/>
    </source>
</evidence>
<proteinExistence type="predicted"/>
<sequence>MKGIMRIAAVIVVSLLLLTTDLMAEESKVENITPDIVGKTYLFDYGEYAYDITITSDKSLHWKLAKGSFEGPSTGDNPYLSSKIADGVVFISWKEKSGYQFYNVMDLNTGKLTTHANADGLSINMGKVTLKK</sequence>
<dbReference type="Pfam" id="PF22036">
    <property type="entry name" value="MoaF_like"/>
    <property type="match status" value="1"/>
</dbReference>
<evidence type="ECO:0000313" key="4">
    <source>
        <dbReference type="Proteomes" id="UP000287853"/>
    </source>
</evidence>
<dbReference type="InterPro" id="IPR012674">
    <property type="entry name" value="Calycin"/>
</dbReference>
<dbReference type="Proteomes" id="UP000287853">
    <property type="component" value="Unassembled WGS sequence"/>
</dbReference>
<dbReference type="Gene3D" id="2.40.128.20">
    <property type="match status" value="1"/>
</dbReference>
<dbReference type="InterPro" id="IPR053892">
    <property type="entry name" value="MoaF-like"/>
</dbReference>
<comment type="caution">
    <text evidence="3">The sequence shown here is derived from an EMBL/GenBank/DDBJ whole genome shotgun (WGS) entry which is preliminary data.</text>
</comment>
<accession>A0A444IT76</accession>
<keyword evidence="4" id="KW-1185">Reference proteome</keyword>
<organism evidence="3 4">
    <name type="scientific">Candidatus Electrothrix aarhusensis</name>
    <dbReference type="NCBI Taxonomy" id="1859131"/>
    <lineage>
        <taxon>Bacteria</taxon>
        <taxon>Pseudomonadati</taxon>
        <taxon>Thermodesulfobacteriota</taxon>
        <taxon>Desulfobulbia</taxon>
        <taxon>Desulfobulbales</taxon>
        <taxon>Desulfobulbaceae</taxon>
        <taxon>Candidatus Electrothrix</taxon>
    </lineage>
</organism>
<dbReference type="EMBL" id="MTKO01000102">
    <property type="protein sequence ID" value="RWX44109.1"/>
    <property type="molecule type" value="Genomic_DNA"/>
</dbReference>
<evidence type="ECO:0000259" key="2">
    <source>
        <dbReference type="Pfam" id="PF22036"/>
    </source>
</evidence>
<feature type="domain" description="MoaF-like" evidence="2">
    <location>
        <begin position="37"/>
        <end position="122"/>
    </location>
</feature>
<protein>
    <recommendedName>
        <fullName evidence="2">MoaF-like domain-containing protein</fullName>
    </recommendedName>
</protein>
<gene>
    <name evidence="3" type="ORF">H206_03719</name>
</gene>
<name>A0A444IT76_9BACT</name>
<feature type="chain" id="PRO_5019505944" description="MoaF-like domain-containing protein" evidence="1">
    <location>
        <begin position="25"/>
        <end position="132"/>
    </location>
</feature>
<reference evidence="3 4" key="1">
    <citation type="submission" date="2017-01" db="EMBL/GenBank/DDBJ databases">
        <title>The cable genome- insights into the physiology and evolution of filamentous bacteria capable of sulfide oxidation via long distance electron transfer.</title>
        <authorList>
            <person name="Schreiber L."/>
            <person name="Bjerg J.T."/>
            <person name="Boggild A."/>
            <person name="Van De Vossenberg J."/>
            <person name="Meysman F."/>
            <person name="Nielsen L.P."/>
            <person name="Schramm A."/>
            <person name="Kjeldsen K.U."/>
        </authorList>
    </citation>
    <scope>NUCLEOTIDE SEQUENCE [LARGE SCALE GENOMIC DNA]</scope>
    <source>
        <strain evidence="3">MCF</strain>
    </source>
</reference>
<feature type="signal peptide" evidence="1">
    <location>
        <begin position="1"/>
        <end position="24"/>
    </location>
</feature>
<dbReference type="AlphaFoldDB" id="A0A444IT76"/>
<keyword evidence="1" id="KW-0732">Signal</keyword>